<keyword evidence="2" id="KW-1185">Reference proteome</keyword>
<evidence type="ECO:0000313" key="2">
    <source>
        <dbReference type="Proteomes" id="UP000828048"/>
    </source>
</evidence>
<dbReference type="Proteomes" id="UP000828048">
    <property type="component" value="Chromosome 4"/>
</dbReference>
<accession>A0ACB7Z8M9</accession>
<name>A0ACB7Z8M9_9ERIC</name>
<sequence>MHNRIYQKSNKVNDPNYCKFHRLVSHPTSRCFIPKEKIVKLSGQGKIILEEETAASNQTAAALQDETQQLETPLTMKIQFGSFDPIEVVLCHSTH</sequence>
<dbReference type="EMBL" id="CM037154">
    <property type="protein sequence ID" value="KAH7861738.1"/>
    <property type="molecule type" value="Genomic_DNA"/>
</dbReference>
<evidence type="ECO:0000313" key="1">
    <source>
        <dbReference type="EMBL" id="KAH7861738.1"/>
    </source>
</evidence>
<reference evidence="1 2" key="1">
    <citation type="journal article" date="2021" name="Hortic Res">
        <title>High-quality reference genome and annotation aids understanding of berry development for evergreen blueberry (Vaccinium darrowii).</title>
        <authorList>
            <person name="Yu J."/>
            <person name="Hulse-Kemp A.M."/>
            <person name="Babiker E."/>
            <person name="Staton M."/>
        </authorList>
    </citation>
    <scope>NUCLEOTIDE SEQUENCE [LARGE SCALE GENOMIC DNA]</scope>
    <source>
        <strain evidence="2">cv. NJ 8807/NJ 8810</strain>
        <tissue evidence="1">Young leaf</tissue>
    </source>
</reference>
<proteinExistence type="predicted"/>
<gene>
    <name evidence="1" type="ORF">Vadar_030092</name>
</gene>
<comment type="caution">
    <text evidence="1">The sequence shown here is derived from an EMBL/GenBank/DDBJ whole genome shotgun (WGS) entry which is preliminary data.</text>
</comment>
<protein>
    <submittedName>
        <fullName evidence="1">Uncharacterized protein</fullName>
    </submittedName>
</protein>
<organism evidence="1 2">
    <name type="scientific">Vaccinium darrowii</name>
    <dbReference type="NCBI Taxonomy" id="229202"/>
    <lineage>
        <taxon>Eukaryota</taxon>
        <taxon>Viridiplantae</taxon>
        <taxon>Streptophyta</taxon>
        <taxon>Embryophyta</taxon>
        <taxon>Tracheophyta</taxon>
        <taxon>Spermatophyta</taxon>
        <taxon>Magnoliopsida</taxon>
        <taxon>eudicotyledons</taxon>
        <taxon>Gunneridae</taxon>
        <taxon>Pentapetalae</taxon>
        <taxon>asterids</taxon>
        <taxon>Ericales</taxon>
        <taxon>Ericaceae</taxon>
        <taxon>Vaccinioideae</taxon>
        <taxon>Vaccinieae</taxon>
        <taxon>Vaccinium</taxon>
    </lineage>
</organism>